<keyword evidence="8" id="KW-0969">Cilium</keyword>
<evidence type="ECO:0000256" key="4">
    <source>
        <dbReference type="ARBA" id="ARBA00023143"/>
    </source>
</evidence>
<evidence type="ECO:0000313" key="9">
    <source>
        <dbReference type="Proteomes" id="UP000320176"/>
    </source>
</evidence>
<dbReference type="Pfam" id="PF00460">
    <property type="entry name" value="Flg_bb_rod"/>
    <property type="match status" value="1"/>
</dbReference>
<evidence type="ECO:0000313" key="8">
    <source>
        <dbReference type="EMBL" id="TWU02169.1"/>
    </source>
</evidence>
<comment type="caution">
    <text evidence="8">The sequence shown here is derived from an EMBL/GenBank/DDBJ whole genome shotgun (WGS) entry which is preliminary data.</text>
</comment>
<accession>A0A5C6ASC1</accession>
<proteinExistence type="inferred from homology"/>
<dbReference type="RefSeq" id="WP_146520547.1">
    <property type="nucleotide sequence ID" value="NZ_CP151726.1"/>
</dbReference>
<keyword evidence="8" id="KW-0966">Cell projection</keyword>
<sequence>MSGIFSQVNLLGSALKGVDANHRAVSQNIANVNTPGYKTQQVNYDELMRQLESRNAQDSVIDNVSTETVSGLAERVDGNNVDLEREVSELKKNALVFQTYSHLMASKLDTMRRAISG</sequence>
<name>A0A5C6ASC1_9BACT</name>
<dbReference type="GO" id="GO:0030694">
    <property type="term" value="C:bacterial-type flagellum basal body, rod"/>
    <property type="evidence" value="ECO:0007669"/>
    <property type="project" value="InterPro"/>
</dbReference>
<reference evidence="8 9" key="1">
    <citation type="submission" date="2019-02" db="EMBL/GenBank/DDBJ databases">
        <title>Deep-cultivation of Planctomycetes and their phenomic and genomic characterization uncovers novel biology.</title>
        <authorList>
            <person name="Wiegand S."/>
            <person name="Jogler M."/>
            <person name="Boedeker C."/>
            <person name="Pinto D."/>
            <person name="Vollmers J."/>
            <person name="Rivas-Marin E."/>
            <person name="Kohn T."/>
            <person name="Peeters S.H."/>
            <person name="Heuer A."/>
            <person name="Rast P."/>
            <person name="Oberbeckmann S."/>
            <person name="Bunk B."/>
            <person name="Jeske O."/>
            <person name="Meyerdierks A."/>
            <person name="Storesund J.E."/>
            <person name="Kallscheuer N."/>
            <person name="Luecker S."/>
            <person name="Lage O.M."/>
            <person name="Pohl T."/>
            <person name="Merkel B.J."/>
            <person name="Hornburger P."/>
            <person name="Mueller R.-W."/>
            <person name="Bruemmer F."/>
            <person name="Labrenz M."/>
            <person name="Spormann A.M."/>
            <person name="Op Den Camp H."/>
            <person name="Overmann J."/>
            <person name="Amann R."/>
            <person name="Jetten M.S.M."/>
            <person name="Mascher T."/>
            <person name="Medema M.H."/>
            <person name="Devos D.P."/>
            <person name="Kaster A.-K."/>
            <person name="Ovreas L."/>
            <person name="Rohde M."/>
            <person name="Galperin M.Y."/>
            <person name="Jogler C."/>
        </authorList>
    </citation>
    <scope>NUCLEOTIDE SEQUENCE [LARGE SCALE GENOMIC DNA]</scope>
    <source>
        <strain evidence="8 9">Pla52n</strain>
    </source>
</reference>
<evidence type="ECO:0000259" key="7">
    <source>
        <dbReference type="Pfam" id="PF00460"/>
    </source>
</evidence>
<comment type="function">
    <text evidence="5 6">Structural component of flagellum, the bacterial motility apparatus. Part of the rod structure of flagellar basal body.</text>
</comment>
<gene>
    <name evidence="8" type="primary">flgB</name>
    <name evidence="8" type="ORF">Pla52n_32180</name>
</gene>
<keyword evidence="4 6" id="KW-0975">Bacterial flagellum</keyword>
<organism evidence="8 9">
    <name type="scientific">Stieleria varia</name>
    <dbReference type="NCBI Taxonomy" id="2528005"/>
    <lineage>
        <taxon>Bacteria</taxon>
        <taxon>Pseudomonadati</taxon>
        <taxon>Planctomycetota</taxon>
        <taxon>Planctomycetia</taxon>
        <taxon>Pirellulales</taxon>
        <taxon>Pirellulaceae</taxon>
        <taxon>Stieleria</taxon>
    </lineage>
</organism>
<dbReference type="GO" id="GO:0071973">
    <property type="term" value="P:bacterial-type flagellum-dependent cell motility"/>
    <property type="evidence" value="ECO:0007669"/>
    <property type="project" value="InterPro"/>
</dbReference>
<protein>
    <recommendedName>
        <fullName evidence="3 6">Flagellar basal body rod protein FlgB</fullName>
    </recommendedName>
</protein>
<keyword evidence="9" id="KW-1185">Reference proteome</keyword>
<evidence type="ECO:0000256" key="5">
    <source>
        <dbReference type="ARBA" id="ARBA00024934"/>
    </source>
</evidence>
<evidence type="ECO:0000256" key="6">
    <source>
        <dbReference type="PIRNR" id="PIRNR002889"/>
    </source>
</evidence>
<evidence type="ECO:0000256" key="1">
    <source>
        <dbReference type="ARBA" id="ARBA00004117"/>
    </source>
</evidence>
<dbReference type="AlphaFoldDB" id="A0A5C6ASC1"/>
<comment type="subcellular location">
    <subcellularLocation>
        <location evidence="1 6">Bacterial flagellum basal body</location>
    </subcellularLocation>
</comment>
<dbReference type="InterPro" id="IPR001444">
    <property type="entry name" value="Flag_bb_rod_N"/>
</dbReference>
<dbReference type="NCBIfam" id="TIGR01396">
    <property type="entry name" value="FlgB"/>
    <property type="match status" value="1"/>
</dbReference>
<feature type="domain" description="Flagellar basal body rod protein N-terminal" evidence="7">
    <location>
        <begin position="13"/>
        <end position="38"/>
    </location>
</feature>
<dbReference type="OrthoDB" id="9792068at2"/>
<dbReference type="EMBL" id="SJPN01000004">
    <property type="protein sequence ID" value="TWU02169.1"/>
    <property type="molecule type" value="Genomic_DNA"/>
</dbReference>
<evidence type="ECO:0000256" key="2">
    <source>
        <dbReference type="ARBA" id="ARBA00009677"/>
    </source>
</evidence>
<comment type="subunit">
    <text evidence="6">The basal body constitutes a major portion of the flagellar organelle and consists of a number of rings mounted on a central rod.</text>
</comment>
<dbReference type="Proteomes" id="UP000320176">
    <property type="component" value="Unassembled WGS sequence"/>
</dbReference>
<keyword evidence="8" id="KW-0282">Flagellum</keyword>
<dbReference type="InterPro" id="IPR006300">
    <property type="entry name" value="FlgB"/>
</dbReference>
<evidence type="ECO:0000256" key="3">
    <source>
        <dbReference type="ARBA" id="ARBA00014376"/>
    </source>
</evidence>
<dbReference type="PIRSF" id="PIRSF002889">
    <property type="entry name" value="Rod_FlgB"/>
    <property type="match status" value="1"/>
</dbReference>
<comment type="similarity">
    <text evidence="2 6">Belongs to the flagella basal body rod proteins family.</text>
</comment>